<organism evidence="1 2">
    <name type="scientific">Bursaphelenchus xylophilus</name>
    <name type="common">Pinewood nematode worm</name>
    <name type="synonym">Aphelenchoides xylophilus</name>
    <dbReference type="NCBI Taxonomy" id="6326"/>
    <lineage>
        <taxon>Eukaryota</taxon>
        <taxon>Metazoa</taxon>
        <taxon>Ecdysozoa</taxon>
        <taxon>Nematoda</taxon>
        <taxon>Chromadorea</taxon>
        <taxon>Rhabditida</taxon>
        <taxon>Tylenchina</taxon>
        <taxon>Tylenchomorpha</taxon>
        <taxon>Aphelenchoidea</taxon>
        <taxon>Aphelenchoididae</taxon>
        <taxon>Bursaphelenchus</taxon>
    </lineage>
</organism>
<dbReference type="AlphaFoldDB" id="A0A1I7SHK6"/>
<protein>
    <submittedName>
        <fullName evidence="2">Uncharacterized protein</fullName>
    </submittedName>
</protein>
<evidence type="ECO:0000313" key="1">
    <source>
        <dbReference type="Proteomes" id="UP000095284"/>
    </source>
</evidence>
<reference evidence="2" key="1">
    <citation type="submission" date="2016-11" db="UniProtKB">
        <authorList>
            <consortium name="WormBaseParasite"/>
        </authorList>
    </citation>
    <scope>IDENTIFICATION</scope>
</reference>
<dbReference type="Proteomes" id="UP000095284">
    <property type="component" value="Unplaced"/>
</dbReference>
<accession>A0A1I7SHK6</accession>
<sequence length="123" mass="14536">MSSSTTWKMTKPLNNETLILNLDPMNLWKWDIKNGKVENCSCRDVPFTLWTIGNWFDGEKINERECKPSWNGSFNNMVDYEKDHPFADENGLVRDIVVSAKLKKKMEKIEVTIFDEIWQKFRS</sequence>
<proteinExistence type="predicted"/>
<dbReference type="WBParaSite" id="BXY_1252300.1">
    <property type="protein sequence ID" value="BXY_1252300.1"/>
    <property type="gene ID" value="BXY_1252300"/>
</dbReference>
<evidence type="ECO:0000313" key="2">
    <source>
        <dbReference type="WBParaSite" id="BXY_1252300.1"/>
    </source>
</evidence>
<name>A0A1I7SHK6_BURXY</name>